<keyword evidence="3" id="KW-1185">Reference proteome</keyword>
<evidence type="ECO:0000313" key="2">
    <source>
        <dbReference type="EMBL" id="MBW2936648.1"/>
    </source>
</evidence>
<feature type="domain" description="ApaG" evidence="1">
    <location>
        <begin position="3"/>
        <end position="126"/>
    </location>
</feature>
<evidence type="ECO:0000313" key="3">
    <source>
        <dbReference type="Proteomes" id="UP001138686"/>
    </source>
</evidence>
<gene>
    <name evidence="2" type="primary">apaG</name>
    <name evidence="2" type="ORF">KXJ69_00930</name>
</gene>
<dbReference type="NCBIfam" id="NF003967">
    <property type="entry name" value="PRK05461.1"/>
    <property type="match status" value="1"/>
</dbReference>
<dbReference type="PANTHER" id="PTHR14289">
    <property type="entry name" value="F-BOX ONLY PROTEIN 3"/>
    <property type="match status" value="1"/>
</dbReference>
<dbReference type="PANTHER" id="PTHR14289:SF16">
    <property type="entry name" value="POLYMERASE DELTA-INTERACTING PROTEIN 2"/>
    <property type="match status" value="1"/>
</dbReference>
<name>A0A9X1JW44_9FLAO</name>
<protein>
    <submittedName>
        <fullName evidence="2">Co2+/Mg2+ efflux protein ApaG</fullName>
    </submittedName>
</protein>
<dbReference type="Proteomes" id="UP001138686">
    <property type="component" value="Unassembled WGS sequence"/>
</dbReference>
<evidence type="ECO:0000259" key="1">
    <source>
        <dbReference type="PROSITE" id="PS51087"/>
    </source>
</evidence>
<dbReference type="AlphaFoldDB" id="A0A9X1JW44"/>
<organism evidence="2 3">
    <name type="scientific">Halomarinibacterium sedimenti</name>
    <dbReference type="NCBI Taxonomy" id="2857106"/>
    <lineage>
        <taxon>Bacteria</taxon>
        <taxon>Pseudomonadati</taxon>
        <taxon>Bacteroidota</taxon>
        <taxon>Flavobacteriia</taxon>
        <taxon>Flavobacteriales</taxon>
        <taxon>Flavobacteriaceae</taxon>
        <taxon>Halomarinibacterium</taxon>
    </lineage>
</organism>
<dbReference type="EMBL" id="JAHWDP010000001">
    <property type="protein sequence ID" value="MBW2936648.1"/>
    <property type="molecule type" value="Genomic_DNA"/>
</dbReference>
<dbReference type="InterPro" id="IPR007474">
    <property type="entry name" value="ApaG_domain"/>
</dbReference>
<accession>A0A9X1JW44</accession>
<dbReference type="PROSITE" id="PS51087">
    <property type="entry name" value="APAG"/>
    <property type="match status" value="1"/>
</dbReference>
<dbReference type="RefSeq" id="WP_219050461.1">
    <property type="nucleotide sequence ID" value="NZ_JAHWDP010000001.1"/>
</dbReference>
<proteinExistence type="predicted"/>
<comment type="caution">
    <text evidence="2">The sequence shown here is derived from an EMBL/GenBank/DDBJ whole genome shotgun (WGS) entry which is preliminary data.</text>
</comment>
<sequence>MVQQVTHNIKVSVETYFEGSFYSDQKKQYAFSYEVLIENQSQHSVQLNSRFWLIKDALNETETVEGEGVIGEQPIIEPGGKHQYNSGCVLVSPFGSMQGYYKMKTPFSEIEVTIPLFKLNAPFAMN</sequence>
<dbReference type="Pfam" id="PF04379">
    <property type="entry name" value="DUF525"/>
    <property type="match status" value="1"/>
</dbReference>
<dbReference type="GO" id="GO:0070987">
    <property type="term" value="P:error-free translesion synthesis"/>
    <property type="evidence" value="ECO:0007669"/>
    <property type="project" value="TreeGrafter"/>
</dbReference>
<reference evidence="2" key="1">
    <citation type="submission" date="2021-07" db="EMBL/GenBank/DDBJ databases">
        <title>Aureisphaera sp. CAU 1614 isolated from sea sediment.</title>
        <authorList>
            <person name="Kim W."/>
        </authorList>
    </citation>
    <scope>NUCLEOTIDE SEQUENCE</scope>
    <source>
        <strain evidence="2">CAU 1614</strain>
    </source>
</reference>